<name>A0ABQ7TR70_PHRPL</name>
<protein>
    <submittedName>
        <fullName evidence="1">Uncharacterized protein</fullName>
    </submittedName>
</protein>
<sequence length="151" mass="16734">MNPSHTAKLVRAQNDSIYNMSCAKKIPELPPLPPSVDPSELYQMIQKSSYYPTLMQRASWTLAAPFKEQRYFRSPSNSIANNYTLTARNLKMMDLQKIVSPIRAKKIFGSAKQKAGSSCILHAKSELVHCSRPVRGGGVGTSALDLALWGH</sequence>
<proteinExistence type="predicted"/>
<dbReference type="EMBL" id="JAIPUX010000026">
    <property type="protein sequence ID" value="KAH0631924.1"/>
    <property type="molecule type" value="Genomic_DNA"/>
</dbReference>
<gene>
    <name evidence="1" type="ORF">JD844_019827</name>
</gene>
<dbReference type="Proteomes" id="UP000826234">
    <property type="component" value="Unassembled WGS sequence"/>
</dbReference>
<comment type="caution">
    <text evidence="1">The sequence shown here is derived from an EMBL/GenBank/DDBJ whole genome shotgun (WGS) entry which is preliminary data.</text>
</comment>
<evidence type="ECO:0000313" key="1">
    <source>
        <dbReference type="EMBL" id="KAH0631924.1"/>
    </source>
</evidence>
<reference evidence="1 2" key="1">
    <citation type="journal article" date="2022" name="Gigascience">
        <title>A chromosome-level genome assembly and annotation of the desert horned lizard, Phrynosoma platyrhinos, provides insight into chromosomal rearrangements among reptiles.</title>
        <authorList>
            <person name="Koochekian N."/>
            <person name="Ascanio A."/>
            <person name="Farleigh K."/>
            <person name="Card D.C."/>
            <person name="Schield D.R."/>
            <person name="Castoe T.A."/>
            <person name="Jezkova T."/>
        </authorList>
    </citation>
    <scope>NUCLEOTIDE SEQUENCE [LARGE SCALE GENOMIC DNA]</scope>
    <source>
        <strain evidence="1">NK-2021</strain>
    </source>
</reference>
<organism evidence="1 2">
    <name type="scientific">Phrynosoma platyrhinos</name>
    <name type="common">Desert horned lizard</name>
    <dbReference type="NCBI Taxonomy" id="52577"/>
    <lineage>
        <taxon>Eukaryota</taxon>
        <taxon>Metazoa</taxon>
        <taxon>Chordata</taxon>
        <taxon>Craniata</taxon>
        <taxon>Vertebrata</taxon>
        <taxon>Euteleostomi</taxon>
        <taxon>Lepidosauria</taxon>
        <taxon>Squamata</taxon>
        <taxon>Bifurcata</taxon>
        <taxon>Unidentata</taxon>
        <taxon>Episquamata</taxon>
        <taxon>Toxicofera</taxon>
        <taxon>Iguania</taxon>
        <taxon>Phrynosomatidae</taxon>
        <taxon>Phrynosomatinae</taxon>
        <taxon>Phrynosoma</taxon>
    </lineage>
</organism>
<evidence type="ECO:0000313" key="2">
    <source>
        <dbReference type="Proteomes" id="UP000826234"/>
    </source>
</evidence>
<keyword evidence="2" id="KW-1185">Reference proteome</keyword>
<accession>A0ABQ7TR70</accession>